<keyword evidence="1" id="KW-1133">Transmembrane helix</keyword>
<protein>
    <submittedName>
        <fullName evidence="2">Uncharacterized protein</fullName>
    </submittedName>
</protein>
<dbReference type="KEGG" id="nli:G3M70_14755"/>
<evidence type="ECO:0000313" key="3">
    <source>
        <dbReference type="Proteomes" id="UP000594688"/>
    </source>
</evidence>
<gene>
    <name evidence="2" type="ORF">G3M70_14755</name>
</gene>
<keyword evidence="1" id="KW-0472">Membrane</keyword>
<keyword evidence="1" id="KW-0812">Transmembrane</keyword>
<sequence length="232" mass="26849">MIHGAKGLSLKVRLEAGREHQPDKPWLWDYDWEPLGISETKHKEVINHFMVAVFLIIFLSPFNWWAFMSEDSSAMVVGIVGFFDLILLIVSGHAFYKLFQLIKYGNSRLRFGNFPFFLGSRADLILEGLPNHMDHLGIKLRAVEEAYEMRGSGKNRRQQVVCYKRYEEERSQSNISIGPDGRFKITWDLPTDNDLGTRLAERPAFFWEMVIEAQTPGIDYSARFLVPVYSQP</sequence>
<dbReference type="Proteomes" id="UP000594688">
    <property type="component" value="Chromosome"/>
</dbReference>
<proteinExistence type="predicted"/>
<evidence type="ECO:0000256" key="1">
    <source>
        <dbReference type="SAM" id="Phobius"/>
    </source>
</evidence>
<name>A0A7T0BYA0_9BACT</name>
<accession>A0A7T0BYA0</accession>
<dbReference type="AlphaFoldDB" id="A0A7T0BYA0"/>
<reference evidence="2 3" key="1">
    <citation type="submission" date="2020-02" db="EMBL/GenBank/DDBJ databases">
        <title>Genomic and physiological characterization of two novel Nitrospinaceae genera.</title>
        <authorList>
            <person name="Mueller A.J."/>
            <person name="Jung M.-Y."/>
            <person name="Strachan C.R."/>
            <person name="Herbold C.W."/>
            <person name="Kirkegaard R.H."/>
            <person name="Daims H."/>
        </authorList>
    </citation>
    <scope>NUCLEOTIDE SEQUENCE [LARGE SCALE GENOMIC DNA]</scope>
    <source>
        <strain evidence="2">EB</strain>
    </source>
</reference>
<feature type="transmembrane region" description="Helical" evidence="1">
    <location>
        <begin position="73"/>
        <end position="96"/>
    </location>
</feature>
<evidence type="ECO:0000313" key="2">
    <source>
        <dbReference type="EMBL" id="QPJ63066.1"/>
    </source>
</evidence>
<dbReference type="EMBL" id="CP048685">
    <property type="protein sequence ID" value="QPJ63066.1"/>
    <property type="molecule type" value="Genomic_DNA"/>
</dbReference>
<feature type="transmembrane region" description="Helical" evidence="1">
    <location>
        <begin position="45"/>
        <end position="67"/>
    </location>
</feature>
<organism evidence="2 3">
    <name type="scientific">Candidatus Nitronauta litoralis</name>
    <dbReference type="NCBI Taxonomy" id="2705533"/>
    <lineage>
        <taxon>Bacteria</taxon>
        <taxon>Pseudomonadati</taxon>
        <taxon>Nitrospinota/Tectimicrobiota group</taxon>
        <taxon>Nitrospinota</taxon>
        <taxon>Nitrospinia</taxon>
        <taxon>Nitrospinales</taxon>
        <taxon>Nitrospinaceae</taxon>
        <taxon>Candidatus Nitronauta</taxon>
    </lineage>
</organism>